<evidence type="ECO:0008006" key="3">
    <source>
        <dbReference type="Google" id="ProtNLM"/>
    </source>
</evidence>
<keyword evidence="2" id="KW-1185">Reference proteome</keyword>
<dbReference type="Proteomes" id="UP000023152">
    <property type="component" value="Unassembled WGS sequence"/>
</dbReference>
<gene>
    <name evidence="1" type="ORF">RFI_01086</name>
</gene>
<comment type="caution">
    <text evidence="1">The sequence shown here is derived from an EMBL/GenBank/DDBJ whole genome shotgun (WGS) entry which is preliminary data.</text>
</comment>
<reference evidence="1 2" key="1">
    <citation type="journal article" date="2013" name="Curr. Biol.">
        <title>The Genome of the Foraminiferan Reticulomyxa filosa.</title>
        <authorList>
            <person name="Glockner G."/>
            <person name="Hulsmann N."/>
            <person name="Schleicher M."/>
            <person name="Noegel A.A."/>
            <person name="Eichinger L."/>
            <person name="Gallinger C."/>
            <person name="Pawlowski J."/>
            <person name="Sierra R."/>
            <person name="Euteneuer U."/>
            <person name="Pillet L."/>
            <person name="Moustafa A."/>
            <person name="Platzer M."/>
            <person name="Groth M."/>
            <person name="Szafranski K."/>
            <person name="Schliwa M."/>
        </authorList>
    </citation>
    <scope>NUCLEOTIDE SEQUENCE [LARGE SCALE GENOMIC DNA]</scope>
</reference>
<organism evidence="1 2">
    <name type="scientific">Reticulomyxa filosa</name>
    <dbReference type="NCBI Taxonomy" id="46433"/>
    <lineage>
        <taxon>Eukaryota</taxon>
        <taxon>Sar</taxon>
        <taxon>Rhizaria</taxon>
        <taxon>Retaria</taxon>
        <taxon>Foraminifera</taxon>
        <taxon>Monothalamids</taxon>
        <taxon>Reticulomyxidae</taxon>
        <taxon>Reticulomyxa</taxon>
    </lineage>
</organism>
<feature type="non-terminal residue" evidence="1">
    <location>
        <position position="135"/>
    </location>
</feature>
<sequence length="135" mass="15527">MSTQVNNFQPLLELPKTFATSQCILFKEELLICGGINTNGCYSYHTLKKQYKYICSYPNNVKLKGHCVVQLIHSQANLNEIHLLSFGGQDEYIMKQTFSMKYKSSDSKSENQSFNTWIKHNEDTNIGKFEDDLKG</sequence>
<name>X6PCP9_RETFI</name>
<accession>X6PCP9</accession>
<evidence type="ECO:0000313" key="2">
    <source>
        <dbReference type="Proteomes" id="UP000023152"/>
    </source>
</evidence>
<dbReference type="EMBL" id="ASPP01001119">
    <property type="protein sequence ID" value="ETO35976.1"/>
    <property type="molecule type" value="Genomic_DNA"/>
</dbReference>
<evidence type="ECO:0000313" key="1">
    <source>
        <dbReference type="EMBL" id="ETO35976.1"/>
    </source>
</evidence>
<proteinExistence type="predicted"/>
<protein>
    <recommendedName>
        <fullName evidence="3">Kelch motif family protein</fullName>
    </recommendedName>
</protein>
<dbReference type="AlphaFoldDB" id="X6PCP9"/>